<dbReference type="KEGG" id="ahel:Q31a_53790"/>
<dbReference type="PANTHER" id="PTHR33449">
    <property type="entry name" value="NUCLEOID-ASSOCIATED PROTEIN YBAB"/>
    <property type="match status" value="1"/>
</dbReference>
<reference evidence="3 4" key="1">
    <citation type="submission" date="2019-02" db="EMBL/GenBank/DDBJ databases">
        <title>Deep-cultivation of Planctomycetes and their phenomic and genomic characterization uncovers novel biology.</title>
        <authorList>
            <person name="Wiegand S."/>
            <person name="Jogler M."/>
            <person name="Boedeker C."/>
            <person name="Pinto D."/>
            <person name="Vollmers J."/>
            <person name="Rivas-Marin E."/>
            <person name="Kohn T."/>
            <person name="Peeters S.H."/>
            <person name="Heuer A."/>
            <person name="Rast P."/>
            <person name="Oberbeckmann S."/>
            <person name="Bunk B."/>
            <person name="Jeske O."/>
            <person name="Meyerdierks A."/>
            <person name="Storesund J.E."/>
            <person name="Kallscheuer N."/>
            <person name="Luecker S."/>
            <person name="Lage O.M."/>
            <person name="Pohl T."/>
            <person name="Merkel B.J."/>
            <person name="Hornburger P."/>
            <person name="Mueller R.-W."/>
            <person name="Bruemmer F."/>
            <person name="Labrenz M."/>
            <person name="Spormann A.M."/>
            <person name="Op den Camp H."/>
            <person name="Overmann J."/>
            <person name="Amann R."/>
            <person name="Jetten M.S.M."/>
            <person name="Mascher T."/>
            <person name="Medema M.H."/>
            <person name="Devos D.P."/>
            <person name="Kaster A.-K."/>
            <person name="Ovreas L."/>
            <person name="Rohde M."/>
            <person name="Galperin M.Y."/>
            <person name="Jogler C."/>
        </authorList>
    </citation>
    <scope>NUCLEOTIDE SEQUENCE [LARGE SCALE GENOMIC DNA]</scope>
    <source>
        <strain evidence="3 4">Q31a</strain>
    </source>
</reference>
<dbReference type="PIRSF" id="PIRSF004555">
    <property type="entry name" value="UCP004555"/>
    <property type="match status" value="1"/>
</dbReference>
<dbReference type="HAMAP" id="MF_00274">
    <property type="entry name" value="DNA_YbaB_EbfC"/>
    <property type="match status" value="1"/>
</dbReference>
<dbReference type="InterPro" id="IPR036894">
    <property type="entry name" value="YbaB-like_sf"/>
</dbReference>
<dbReference type="GO" id="GO:0003677">
    <property type="term" value="F:DNA binding"/>
    <property type="evidence" value="ECO:0007669"/>
    <property type="project" value="UniProtKB-UniRule"/>
</dbReference>
<dbReference type="NCBIfam" id="TIGR00103">
    <property type="entry name" value="DNA_YbaB_EbfC"/>
    <property type="match status" value="1"/>
</dbReference>
<evidence type="ECO:0000256" key="2">
    <source>
        <dbReference type="HAMAP-Rule" id="MF_00274"/>
    </source>
</evidence>
<proteinExistence type="inferred from homology"/>
<dbReference type="EMBL" id="CP036298">
    <property type="protein sequence ID" value="QDV26999.1"/>
    <property type="molecule type" value="Genomic_DNA"/>
</dbReference>
<dbReference type="OrthoDB" id="288497at2"/>
<protein>
    <recommendedName>
        <fullName evidence="2">Nucleoid-associated protein Q31a_53790</fullName>
    </recommendedName>
</protein>
<comment type="similarity">
    <text evidence="2">Belongs to the YbaB/EbfC family.</text>
</comment>
<evidence type="ECO:0000313" key="3">
    <source>
        <dbReference type="EMBL" id="QDV26999.1"/>
    </source>
</evidence>
<dbReference type="Gene3D" id="3.30.1310.10">
    <property type="entry name" value="Nucleoid-associated protein YbaB-like domain"/>
    <property type="match status" value="1"/>
</dbReference>
<dbReference type="RefSeq" id="WP_145083715.1">
    <property type="nucleotide sequence ID" value="NZ_CP036298.1"/>
</dbReference>
<gene>
    <name evidence="3" type="ORF">Q31a_53790</name>
</gene>
<evidence type="ECO:0000313" key="4">
    <source>
        <dbReference type="Proteomes" id="UP000318017"/>
    </source>
</evidence>
<comment type="function">
    <text evidence="2">Binds to DNA and alters its conformation. May be involved in regulation of gene expression, nucleoid organization and DNA protection.</text>
</comment>
<sequence>MFKNLNGLAQLMRNAGSMGERVKEMREELAAELATGSAGGDMVIVEINGVGQVMSLRISPELFDKNDQEMLEELIPAAMNEALTKVRKLSVEKMRQITGGIDLPGLDDALSSL</sequence>
<dbReference type="Pfam" id="PF02575">
    <property type="entry name" value="YbaB_DNA_bd"/>
    <property type="match status" value="1"/>
</dbReference>
<comment type="subunit">
    <text evidence="2">Homodimer.</text>
</comment>
<dbReference type="Proteomes" id="UP000318017">
    <property type="component" value="Chromosome"/>
</dbReference>
<keyword evidence="4" id="KW-1185">Reference proteome</keyword>
<dbReference type="GO" id="GO:0043590">
    <property type="term" value="C:bacterial nucleoid"/>
    <property type="evidence" value="ECO:0007669"/>
    <property type="project" value="UniProtKB-UniRule"/>
</dbReference>
<dbReference type="AlphaFoldDB" id="A0A518GEH8"/>
<accession>A0A518GEH8</accession>
<evidence type="ECO:0000256" key="1">
    <source>
        <dbReference type="ARBA" id="ARBA00023125"/>
    </source>
</evidence>
<organism evidence="3 4">
    <name type="scientific">Aureliella helgolandensis</name>
    <dbReference type="NCBI Taxonomy" id="2527968"/>
    <lineage>
        <taxon>Bacteria</taxon>
        <taxon>Pseudomonadati</taxon>
        <taxon>Planctomycetota</taxon>
        <taxon>Planctomycetia</taxon>
        <taxon>Pirellulales</taxon>
        <taxon>Pirellulaceae</taxon>
        <taxon>Aureliella</taxon>
    </lineage>
</organism>
<dbReference type="InterPro" id="IPR004401">
    <property type="entry name" value="YbaB/EbfC"/>
</dbReference>
<keyword evidence="2" id="KW-0963">Cytoplasm</keyword>
<dbReference type="GO" id="GO:0005829">
    <property type="term" value="C:cytosol"/>
    <property type="evidence" value="ECO:0007669"/>
    <property type="project" value="TreeGrafter"/>
</dbReference>
<name>A0A518GEH8_9BACT</name>
<dbReference type="PANTHER" id="PTHR33449:SF1">
    <property type="entry name" value="NUCLEOID-ASSOCIATED PROTEIN YBAB"/>
    <property type="match status" value="1"/>
</dbReference>
<comment type="subcellular location">
    <subcellularLocation>
        <location evidence="2">Cytoplasm</location>
        <location evidence="2">Nucleoid</location>
    </subcellularLocation>
</comment>
<keyword evidence="1 2" id="KW-0238">DNA-binding</keyword>
<dbReference type="SUPFAM" id="SSF82607">
    <property type="entry name" value="YbaB-like"/>
    <property type="match status" value="1"/>
</dbReference>